<feature type="region of interest" description="Disordered" evidence="6">
    <location>
        <begin position="244"/>
        <end position="274"/>
    </location>
</feature>
<evidence type="ECO:0000256" key="7">
    <source>
        <dbReference type="SAM" id="Phobius"/>
    </source>
</evidence>
<accession>A0ABV0G3K0</accession>
<comment type="caution">
    <text evidence="9">The sequence shown here is derived from an EMBL/GenBank/DDBJ whole genome shotgun (WGS) entry which is preliminary data.</text>
</comment>
<evidence type="ECO:0000313" key="10">
    <source>
        <dbReference type="Proteomes" id="UP001495147"/>
    </source>
</evidence>
<keyword evidence="7" id="KW-0812">Transmembrane</keyword>
<name>A0ABV0G3K0_9BURK</name>
<dbReference type="InterPro" id="IPR011990">
    <property type="entry name" value="TPR-like_helical_dom_sf"/>
</dbReference>
<dbReference type="SUPFAM" id="SSF48452">
    <property type="entry name" value="TPR-like"/>
    <property type="match status" value="1"/>
</dbReference>
<feature type="region of interest" description="Disordered" evidence="6">
    <location>
        <begin position="928"/>
        <end position="950"/>
    </location>
</feature>
<evidence type="ECO:0000256" key="4">
    <source>
        <dbReference type="ARBA" id="ARBA00022840"/>
    </source>
</evidence>
<feature type="domain" description="Protein kinase" evidence="8">
    <location>
        <begin position="89"/>
        <end position="380"/>
    </location>
</feature>
<evidence type="ECO:0000259" key="8">
    <source>
        <dbReference type="PROSITE" id="PS50011"/>
    </source>
</evidence>
<sequence>MTHPQPSAASDWAQVRALFEAALPLDASGREALLADPALTPAQVAEVRSLLHFVDETRAGVLGQGAAALATPLPDEAPTERVGQRLGAWRVVELLGRGGMGEVWLAERADGAYAGQAAIKVVRAGRSSASVLARFAVEQQALARLSHPHITHLLDAGRTADGQPYFVMERVSGQPIDKACEGRPLPERLGLFLQLTDAVAHAHRQLLVHRDLKPSNVLVTESGEVKLLDFGIAKALDATAPVPDAGSLELESTDDESALTRAGERPFSPRYASPEQVRGEAVGTATDVYSLGVLLYVMLTGVSPYGRSASTPADAARSVLDETPTRPSRLPPDLVGPDWEAMRQRLRGDLDSILLKALAKQPEARYASVDALAADLRAYLDKRPVSAGPGTWAYVTSRFVQRNAFVVGLASLAFLGLVGGLAGTAWQAHEARLARDAAQRHLADVRKLANSMVLEVNESLRQGVTEAQRILAKTAAEYFLRQQGIADQTDAERIDLARALNSLARLEGHASNHNVGDFAAAQEHYKQALALLEPLESRQSQNSDWQGTMVASLEGLSSVLREQRELPEAMALMQRTATHARRAAALKPESLRLRSFVCAALIQSSSLAYSVDDDLSTNELDKALEAAQQTLSCTQQLVLDFPQQPRAWKVRAIGLHVQAGLDAIRGRFHESLSGEQAAQEAAERSFALPNGEQERFWIESGRHYYLGDAHRHLGNMAEAEAFYRRGLARTETFLQGDPRNQMHRLDYTSLLHAALSMALRTGHTADALMLYERLLGVLAKAGVAVETDEARVERIRVEADVVIVQALLGRRREAVQGAAALAALIERGSVSFDLRHRAGDAEQLALVQAARAAAALLEGNRPAGIRFAEDAVESLATMRRLRAQGDAVAIMQSADILALLGRLPWGGDAAASAQRQRLQQAARDLLETLERPGEVTMEASPEARGPAHPQ</sequence>
<dbReference type="SMART" id="SM00220">
    <property type="entry name" value="S_TKc"/>
    <property type="match status" value="1"/>
</dbReference>
<gene>
    <name evidence="9" type="ORF">ABDJ85_12520</name>
</gene>
<dbReference type="Proteomes" id="UP001495147">
    <property type="component" value="Unassembled WGS sequence"/>
</dbReference>
<dbReference type="PROSITE" id="PS50011">
    <property type="entry name" value="PROTEIN_KINASE_DOM"/>
    <property type="match status" value="1"/>
</dbReference>
<dbReference type="Pfam" id="PF00069">
    <property type="entry name" value="Pkinase"/>
    <property type="match status" value="1"/>
</dbReference>
<keyword evidence="4 5" id="KW-0067">ATP-binding</keyword>
<dbReference type="SUPFAM" id="SSF56112">
    <property type="entry name" value="Protein kinase-like (PK-like)"/>
    <property type="match status" value="1"/>
</dbReference>
<dbReference type="Gene3D" id="3.30.200.20">
    <property type="entry name" value="Phosphorylase Kinase, domain 1"/>
    <property type="match status" value="1"/>
</dbReference>
<feature type="binding site" evidence="5">
    <location>
        <position position="120"/>
    </location>
    <ligand>
        <name>ATP</name>
        <dbReference type="ChEBI" id="CHEBI:30616"/>
    </ligand>
</feature>
<evidence type="ECO:0000313" key="9">
    <source>
        <dbReference type="EMBL" id="MEO3692298.1"/>
    </source>
</evidence>
<dbReference type="PANTHER" id="PTHR43289">
    <property type="entry name" value="MITOGEN-ACTIVATED PROTEIN KINASE KINASE KINASE 20-RELATED"/>
    <property type="match status" value="1"/>
</dbReference>
<dbReference type="Gene3D" id="1.25.40.10">
    <property type="entry name" value="Tetratricopeptide repeat domain"/>
    <property type="match status" value="2"/>
</dbReference>
<organism evidence="9 10">
    <name type="scientific">Roseateles paludis</name>
    <dbReference type="NCBI Taxonomy" id="3145238"/>
    <lineage>
        <taxon>Bacteria</taxon>
        <taxon>Pseudomonadati</taxon>
        <taxon>Pseudomonadota</taxon>
        <taxon>Betaproteobacteria</taxon>
        <taxon>Burkholderiales</taxon>
        <taxon>Sphaerotilaceae</taxon>
        <taxon>Roseateles</taxon>
    </lineage>
</organism>
<dbReference type="InterPro" id="IPR011009">
    <property type="entry name" value="Kinase-like_dom_sf"/>
</dbReference>
<feature type="region of interest" description="Disordered" evidence="6">
    <location>
        <begin position="309"/>
        <end position="336"/>
    </location>
</feature>
<dbReference type="CDD" id="cd14014">
    <property type="entry name" value="STKc_PknB_like"/>
    <property type="match status" value="1"/>
</dbReference>
<dbReference type="InterPro" id="IPR008271">
    <property type="entry name" value="Ser/Thr_kinase_AS"/>
</dbReference>
<evidence type="ECO:0000256" key="2">
    <source>
        <dbReference type="ARBA" id="ARBA00022741"/>
    </source>
</evidence>
<dbReference type="InterPro" id="IPR000719">
    <property type="entry name" value="Prot_kinase_dom"/>
</dbReference>
<keyword evidence="1 9" id="KW-0808">Transferase</keyword>
<evidence type="ECO:0000256" key="3">
    <source>
        <dbReference type="ARBA" id="ARBA00022777"/>
    </source>
</evidence>
<keyword evidence="2 5" id="KW-0547">Nucleotide-binding</keyword>
<evidence type="ECO:0000256" key="5">
    <source>
        <dbReference type="PROSITE-ProRule" id="PRU10141"/>
    </source>
</evidence>
<keyword evidence="10" id="KW-1185">Reference proteome</keyword>
<feature type="transmembrane region" description="Helical" evidence="7">
    <location>
        <begin position="404"/>
        <end position="426"/>
    </location>
</feature>
<reference evidence="9 10" key="1">
    <citation type="submission" date="2024-05" db="EMBL/GenBank/DDBJ databases">
        <title>Roseateles sp. DJS-2-20 16S ribosomal RNA gene Genome sequencing and assembly.</title>
        <authorList>
            <person name="Woo H."/>
        </authorList>
    </citation>
    <scope>NUCLEOTIDE SEQUENCE [LARGE SCALE GENOMIC DNA]</scope>
    <source>
        <strain evidence="9 10">DJS-2-20</strain>
    </source>
</reference>
<dbReference type="PANTHER" id="PTHR43289:SF34">
    <property type="entry name" value="SERINE_THREONINE-PROTEIN KINASE YBDM-RELATED"/>
    <property type="match status" value="1"/>
</dbReference>
<dbReference type="PROSITE" id="PS00107">
    <property type="entry name" value="PROTEIN_KINASE_ATP"/>
    <property type="match status" value="1"/>
</dbReference>
<dbReference type="EC" id="2.7.11.1" evidence="9"/>
<dbReference type="Gene3D" id="1.10.510.10">
    <property type="entry name" value="Transferase(Phosphotransferase) domain 1"/>
    <property type="match status" value="1"/>
</dbReference>
<protein>
    <submittedName>
        <fullName evidence="9">Serine/threonine-protein kinase</fullName>
        <ecNumber evidence="9">2.7.11.1</ecNumber>
    </submittedName>
</protein>
<dbReference type="EMBL" id="JBDPZD010000003">
    <property type="protein sequence ID" value="MEO3692298.1"/>
    <property type="molecule type" value="Genomic_DNA"/>
</dbReference>
<dbReference type="InterPro" id="IPR017441">
    <property type="entry name" value="Protein_kinase_ATP_BS"/>
</dbReference>
<keyword evidence="7" id="KW-0472">Membrane</keyword>
<dbReference type="PROSITE" id="PS00108">
    <property type="entry name" value="PROTEIN_KINASE_ST"/>
    <property type="match status" value="1"/>
</dbReference>
<keyword evidence="3 9" id="KW-0418">Kinase</keyword>
<dbReference type="GO" id="GO:0004674">
    <property type="term" value="F:protein serine/threonine kinase activity"/>
    <property type="evidence" value="ECO:0007669"/>
    <property type="project" value="UniProtKB-EC"/>
</dbReference>
<keyword evidence="7" id="KW-1133">Transmembrane helix</keyword>
<dbReference type="RefSeq" id="WP_347705120.1">
    <property type="nucleotide sequence ID" value="NZ_JBDPZD010000003.1"/>
</dbReference>
<evidence type="ECO:0000256" key="6">
    <source>
        <dbReference type="SAM" id="MobiDB-lite"/>
    </source>
</evidence>
<evidence type="ECO:0000256" key="1">
    <source>
        <dbReference type="ARBA" id="ARBA00022679"/>
    </source>
</evidence>
<proteinExistence type="predicted"/>